<evidence type="ECO:0000313" key="2">
    <source>
        <dbReference type="Proteomes" id="UP000295717"/>
    </source>
</evidence>
<gene>
    <name evidence="1" type="ORF">EDC35_10430</name>
</gene>
<protein>
    <submittedName>
        <fullName evidence="1">Uncharacterized protein</fullName>
    </submittedName>
</protein>
<name>A0A4R3MZ98_9GAMM</name>
<dbReference type="AlphaFoldDB" id="A0A4R3MZ98"/>
<comment type="caution">
    <text evidence="1">The sequence shown here is derived from an EMBL/GenBank/DDBJ whole genome shotgun (WGS) entry which is preliminary data.</text>
</comment>
<accession>A0A4R3MZ98</accession>
<keyword evidence="2" id="KW-1185">Reference proteome</keyword>
<dbReference type="Proteomes" id="UP000295717">
    <property type="component" value="Unassembled WGS sequence"/>
</dbReference>
<evidence type="ECO:0000313" key="1">
    <source>
        <dbReference type="EMBL" id="TCT21177.1"/>
    </source>
</evidence>
<proteinExistence type="predicted"/>
<sequence length="79" mass="8549">MPLTLRDLETQLADCRRLGATGDEPVFLEGSVITGIEGLKITTRTRARQVALCAPATLNVGQIVLIWGVPEQDREGETS</sequence>
<dbReference type="RefSeq" id="WP_132976793.1">
    <property type="nucleotide sequence ID" value="NZ_SMAO01000004.1"/>
</dbReference>
<reference evidence="1 2" key="1">
    <citation type="submission" date="2019-03" db="EMBL/GenBank/DDBJ databases">
        <title>Genomic Encyclopedia of Type Strains, Phase IV (KMG-IV): sequencing the most valuable type-strain genomes for metagenomic binning, comparative biology and taxonomic classification.</title>
        <authorList>
            <person name="Goeker M."/>
        </authorList>
    </citation>
    <scope>NUCLEOTIDE SEQUENCE [LARGE SCALE GENOMIC DNA]</scope>
    <source>
        <strain evidence="1 2">DSM 13587</strain>
    </source>
</reference>
<dbReference type="OrthoDB" id="9880753at2"/>
<organism evidence="1 2">
    <name type="scientific">Thiobaca trueperi</name>
    <dbReference type="NCBI Taxonomy" id="127458"/>
    <lineage>
        <taxon>Bacteria</taxon>
        <taxon>Pseudomonadati</taxon>
        <taxon>Pseudomonadota</taxon>
        <taxon>Gammaproteobacteria</taxon>
        <taxon>Chromatiales</taxon>
        <taxon>Chromatiaceae</taxon>
        <taxon>Thiobaca</taxon>
    </lineage>
</organism>
<dbReference type="EMBL" id="SMAO01000004">
    <property type="protein sequence ID" value="TCT21177.1"/>
    <property type="molecule type" value="Genomic_DNA"/>
</dbReference>